<dbReference type="Proteomes" id="UP000608955">
    <property type="component" value="Unassembled WGS sequence"/>
</dbReference>
<name>A0A919CUJ7_9ACTN</name>
<evidence type="ECO:0000313" key="2">
    <source>
        <dbReference type="Proteomes" id="UP000608955"/>
    </source>
</evidence>
<sequence length="77" mass="7763">MQDVLAVAVRIALALPFRQQVAGAQVRGEAFGDQVGRAAGGQAAPDDVFHLADEKAEPAGHLGTCGGRGSGHAGSLR</sequence>
<dbReference type="AlphaFoldDB" id="A0A919CUJ7"/>
<evidence type="ECO:0000313" key="1">
    <source>
        <dbReference type="EMBL" id="GHD87071.1"/>
    </source>
</evidence>
<reference evidence="1" key="2">
    <citation type="submission" date="2020-09" db="EMBL/GenBank/DDBJ databases">
        <authorList>
            <person name="Sun Q."/>
            <person name="Ohkuma M."/>
        </authorList>
    </citation>
    <scope>NUCLEOTIDE SEQUENCE</scope>
    <source>
        <strain evidence="1">JCM 4654</strain>
    </source>
</reference>
<keyword evidence="2" id="KW-1185">Reference proteome</keyword>
<accession>A0A919CUJ7</accession>
<organism evidence="1 2">
    <name type="scientific">Streptomyces naganishii JCM 4654</name>
    <dbReference type="NCBI Taxonomy" id="1306179"/>
    <lineage>
        <taxon>Bacteria</taxon>
        <taxon>Bacillati</taxon>
        <taxon>Actinomycetota</taxon>
        <taxon>Actinomycetes</taxon>
        <taxon>Kitasatosporales</taxon>
        <taxon>Streptomycetaceae</taxon>
        <taxon>Streptomyces</taxon>
    </lineage>
</organism>
<gene>
    <name evidence="1" type="ORF">GCM10010508_17420</name>
</gene>
<reference evidence="1" key="1">
    <citation type="journal article" date="2014" name="Int. J. Syst. Evol. Microbiol.">
        <title>Complete genome sequence of Corynebacterium casei LMG S-19264T (=DSM 44701T), isolated from a smear-ripened cheese.</title>
        <authorList>
            <consortium name="US DOE Joint Genome Institute (JGI-PGF)"/>
            <person name="Walter F."/>
            <person name="Albersmeier A."/>
            <person name="Kalinowski J."/>
            <person name="Ruckert C."/>
        </authorList>
    </citation>
    <scope>NUCLEOTIDE SEQUENCE</scope>
    <source>
        <strain evidence="1">JCM 4654</strain>
    </source>
</reference>
<proteinExistence type="predicted"/>
<protein>
    <submittedName>
        <fullName evidence="1">Uncharacterized protein</fullName>
    </submittedName>
</protein>
<comment type="caution">
    <text evidence="1">The sequence shown here is derived from an EMBL/GenBank/DDBJ whole genome shotgun (WGS) entry which is preliminary data.</text>
</comment>
<dbReference type="EMBL" id="BMVF01000004">
    <property type="protein sequence ID" value="GHD87071.1"/>
    <property type="molecule type" value="Genomic_DNA"/>
</dbReference>